<feature type="compositionally biased region" description="Low complexity" evidence="1">
    <location>
        <begin position="36"/>
        <end position="52"/>
    </location>
</feature>
<feature type="region of interest" description="Disordered" evidence="1">
    <location>
        <begin position="1"/>
        <end position="61"/>
    </location>
</feature>
<evidence type="ECO:0000313" key="2">
    <source>
        <dbReference type="EMBL" id="MBW5486404.1"/>
    </source>
</evidence>
<organism evidence="2 3">
    <name type="scientific">Streptomyces bambusae</name>
    <dbReference type="NCBI Taxonomy" id="1550616"/>
    <lineage>
        <taxon>Bacteria</taxon>
        <taxon>Bacillati</taxon>
        <taxon>Actinomycetota</taxon>
        <taxon>Actinomycetes</taxon>
        <taxon>Kitasatosporales</taxon>
        <taxon>Streptomycetaceae</taxon>
        <taxon>Streptomyces</taxon>
    </lineage>
</organism>
<feature type="compositionally biased region" description="Low complexity" evidence="1">
    <location>
        <begin position="100"/>
        <end position="129"/>
    </location>
</feature>
<dbReference type="EMBL" id="WTFF01000391">
    <property type="protein sequence ID" value="MBW5486404.1"/>
    <property type="molecule type" value="Genomic_DNA"/>
</dbReference>
<gene>
    <name evidence="2" type="ORF">GPJ59_32230</name>
</gene>
<feature type="compositionally biased region" description="Low complexity" evidence="1">
    <location>
        <begin position="8"/>
        <end position="24"/>
    </location>
</feature>
<sequence>MADEPQQRHQQSQQPQSQEPSSPRFGNIHGSSFSIGGTNVTNTVHNTTTTGGPERRPTPAELLEAVQDLQVALVRLPRGADRAELGGELDGIAEALEGLVGPVGPVGPEGSTGPAGPAGSAGPAGPAEAQEVPQGLVGRLRRALERWAPLVEGVSAAAALGSLLTNLGG</sequence>
<evidence type="ECO:0000313" key="3">
    <source>
        <dbReference type="Proteomes" id="UP000812013"/>
    </source>
</evidence>
<proteinExistence type="predicted"/>
<dbReference type="Proteomes" id="UP000812013">
    <property type="component" value="Unassembled WGS sequence"/>
</dbReference>
<reference evidence="2 3" key="1">
    <citation type="submission" date="2019-12" db="EMBL/GenBank/DDBJ databases">
        <title>Genome sequence of Streptomyces bambusae.</title>
        <authorList>
            <person name="Bansal K."/>
            <person name="Choksket S."/>
            <person name="Korpole S."/>
            <person name="Patil P.B."/>
        </authorList>
    </citation>
    <scope>NUCLEOTIDE SEQUENCE [LARGE SCALE GENOMIC DNA]</scope>
    <source>
        <strain evidence="2 3">SK60</strain>
    </source>
</reference>
<accession>A0ABS6ZF55</accession>
<dbReference type="RefSeq" id="WP_219671474.1">
    <property type="nucleotide sequence ID" value="NZ_WTFF01000391.1"/>
</dbReference>
<evidence type="ECO:0000256" key="1">
    <source>
        <dbReference type="SAM" id="MobiDB-lite"/>
    </source>
</evidence>
<protein>
    <submittedName>
        <fullName evidence="2">Uncharacterized protein</fullName>
    </submittedName>
</protein>
<feature type="region of interest" description="Disordered" evidence="1">
    <location>
        <begin position="100"/>
        <end position="131"/>
    </location>
</feature>
<comment type="caution">
    <text evidence="2">The sequence shown here is derived from an EMBL/GenBank/DDBJ whole genome shotgun (WGS) entry which is preliminary data.</text>
</comment>
<name>A0ABS6ZF55_9ACTN</name>
<keyword evidence="3" id="KW-1185">Reference proteome</keyword>